<feature type="region of interest" description="Disordered" evidence="4">
    <location>
        <begin position="458"/>
        <end position="486"/>
    </location>
</feature>
<dbReference type="PANTHER" id="PTHR43248:SF29">
    <property type="entry name" value="TRIPEPTIDYL AMINOPEPTIDASE"/>
    <property type="match status" value="1"/>
</dbReference>
<keyword evidence="7" id="KW-1185">Reference proteome</keyword>
<keyword evidence="2" id="KW-0732">Signal</keyword>
<dbReference type="Proteomes" id="UP000422572">
    <property type="component" value="Chromosome"/>
</dbReference>
<dbReference type="KEGG" id="sfic:EIZ62_03995"/>
<evidence type="ECO:0000256" key="4">
    <source>
        <dbReference type="SAM" id="MobiDB-lite"/>
    </source>
</evidence>
<feature type="domain" description="AB hydrolase-1" evidence="5">
    <location>
        <begin position="89"/>
        <end position="420"/>
    </location>
</feature>
<dbReference type="InterPro" id="IPR051601">
    <property type="entry name" value="Serine_prot/Carboxylest_S33"/>
</dbReference>
<evidence type="ECO:0000259" key="5">
    <source>
        <dbReference type="Pfam" id="PF00561"/>
    </source>
</evidence>
<dbReference type="EMBL" id="CP034279">
    <property type="protein sequence ID" value="QGV82452.1"/>
    <property type="molecule type" value="Genomic_DNA"/>
</dbReference>
<dbReference type="PANTHER" id="PTHR43248">
    <property type="entry name" value="2-SUCCINYL-6-HYDROXY-2,4-CYCLOHEXADIENE-1-CARBOXYLATE SYNTHASE"/>
    <property type="match status" value="1"/>
</dbReference>
<dbReference type="InterPro" id="IPR029058">
    <property type="entry name" value="AB_hydrolase_fold"/>
</dbReference>
<name>A0A6I6FPT3_9ACTN</name>
<evidence type="ECO:0000256" key="3">
    <source>
        <dbReference type="ARBA" id="ARBA00022801"/>
    </source>
</evidence>
<evidence type="ECO:0000313" key="7">
    <source>
        <dbReference type="Proteomes" id="UP000422572"/>
    </source>
</evidence>
<organism evidence="6 7">
    <name type="scientific">Streptomyces ficellus</name>
    <dbReference type="NCBI Taxonomy" id="1977088"/>
    <lineage>
        <taxon>Bacteria</taxon>
        <taxon>Bacillati</taxon>
        <taxon>Actinomycetota</taxon>
        <taxon>Actinomycetes</taxon>
        <taxon>Kitasatosporales</taxon>
        <taxon>Streptomycetaceae</taxon>
        <taxon>Streptomyces</taxon>
    </lineage>
</organism>
<dbReference type="OrthoDB" id="3930934at2"/>
<dbReference type="Pfam" id="PF00561">
    <property type="entry name" value="Abhydrolase_1"/>
    <property type="match status" value="1"/>
</dbReference>
<evidence type="ECO:0000256" key="2">
    <source>
        <dbReference type="ARBA" id="ARBA00022729"/>
    </source>
</evidence>
<dbReference type="InterPro" id="IPR000073">
    <property type="entry name" value="AB_hydrolase_1"/>
</dbReference>
<protein>
    <submittedName>
        <fullName evidence="6">Alpha/beta hydrolase</fullName>
    </submittedName>
</protein>
<evidence type="ECO:0000313" key="6">
    <source>
        <dbReference type="EMBL" id="QGV82452.1"/>
    </source>
</evidence>
<dbReference type="AlphaFoldDB" id="A0A6I6FPT3"/>
<accession>A0A6I6FPT3</accession>
<dbReference type="SUPFAM" id="SSF53474">
    <property type="entry name" value="alpha/beta-Hydrolases"/>
    <property type="match status" value="2"/>
</dbReference>
<sequence length="486" mass="53204">MSEFRAQRPVWTTTTTGDGTTVEHTTIEVPADYAHPGGARLTLALSRHRATDPARRRGILLSVNGGPGGDWGRGRGLAAAYTGTPVHEAYDLIGFDPRGTGASTPLHAEVTLPTAPFDSRPPDSAFAALTEDMRLRELACERAGGTLRPHISTRNTARDMDLIRAVLGEERISFVGYAYGAYVGAVYGTMFPDRLDRSVLDSCVHPDWTWREQFLWQGDAVQRNVDQWARWTADRHDRFGLGRAPGQVLATVEDVVARLEKLDDGSHLRTLLDGAVGNRAADRARWAELADLVGGVRDATAADDTTTARTLLSEQGTWRPSDNEGELRTAVLEAVTLEHEWPSDPEVYYRDMREFRERFPYGYGVLRAQPWVGAFRTFTAPEEPVAPARDGYPVGLIVQADGDPMDHYAGGVAMAERLAHHLITVEDSGDHEVYALLGNPHVDDLVNAYLVDGVLPPPRVSVPGTTPRPDVPADSDSRNVQRSTSA</sequence>
<proteinExistence type="inferred from homology"/>
<gene>
    <name evidence="6" type="ORF">EIZ62_03995</name>
</gene>
<dbReference type="Gene3D" id="3.40.50.1820">
    <property type="entry name" value="alpha/beta hydrolase"/>
    <property type="match status" value="1"/>
</dbReference>
<keyword evidence="3 6" id="KW-0378">Hydrolase</keyword>
<comment type="similarity">
    <text evidence="1">Belongs to the peptidase S33 family.</text>
</comment>
<reference evidence="6 7" key="1">
    <citation type="submission" date="2018-12" db="EMBL/GenBank/DDBJ databases">
        <title>Complete genome sequence of Streptomyces ficellus NRRL8067, the producer of ficellomycin, feldamycin and nojirimycin.</title>
        <authorList>
            <person name="Zhang H."/>
            <person name="Yue R."/>
            <person name="Liu Y."/>
            <person name="Li M."/>
            <person name="Mu H."/>
            <person name="Zhang J."/>
        </authorList>
    </citation>
    <scope>NUCLEOTIDE SEQUENCE [LARGE SCALE GENOMIC DNA]</scope>
    <source>
        <strain evidence="6 7">NRRL 8067</strain>
    </source>
</reference>
<dbReference type="GO" id="GO:0016787">
    <property type="term" value="F:hydrolase activity"/>
    <property type="evidence" value="ECO:0007669"/>
    <property type="project" value="UniProtKB-KW"/>
</dbReference>
<evidence type="ECO:0000256" key="1">
    <source>
        <dbReference type="ARBA" id="ARBA00010088"/>
    </source>
</evidence>